<dbReference type="GO" id="GO:0003677">
    <property type="term" value="F:DNA binding"/>
    <property type="evidence" value="ECO:0007669"/>
    <property type="project" value="UniProtKB-KW"/>
</dbReference>
<dbReference type="AlphaFoldDB" id="A0A858SSY2"/>
<proteinExistence type="predicted"/>
<dbReference type="RefSeq" id="WP_169640312.1">
    <property type="nucleotide sequence ID" value="NZ_CP048788.1"/>
</dbReference>
<evidence type="ECO:0000313" key="2">
    <source>
        <dbReference type="Proteomes" id="UP000503308"/>
    </source>
</evidence>
<dbReference type="KEGG" id="rpon:G3256_07955"/>
<dbReference type="InterPro" id="IPR009061">
    <property type="entry name" value="DNA-bd_dom_put_sf"/>
</dbReference>
<protein>
    <submittedName>
        <fullName evidence="1">DNA-binding protein</fullName>
    </submittedName>
</protein>
<name>A0A858SSY2_9RHOB</name>
<keyword evidence="1" id="KW-0238">DNA-binding</keyword>
<keyword evidence="2" id="KW-1185">Reference proteome</keyword>
<evidence type="ECO:0000313" key="1">
    <source>
        <dbReference type="EMBL" id="QJF51097.1"/>
    </source>
</evidence>
<organism evidence="1 2">
    <name type="scientific">Roseobacter ponti</name>
    <dbReference type="NCBI Taxonomy" id="1891787"/>
    <lineage>
        <taxon>Bacteria</taxon>
        <taxon>Pseudomonadati</taxon>
        <taxon>Pseudomonadota</taxon>
        <taxon>Alphaproteobacteria</taxon>
        <taxon>Rhodobacterales</taxon>
        <taxon>Roseobacteraceae</taxon>
        <taxon>Roseobacter</taxon>
    </lineage>
</organism>
<dbReference type="Proteomes" id="UP000503308">
    <property type="component" value="Chromosome"/>
</dbReference>
<sequence length="71" mass="8455">MTDREQQKEQLKQLIRESRVAERWSKSRRTIQRWRASGKMPRHIRIGSTVFYLIDDIIAHEDALTSTGKED</sequence>
<accession>A0A858SSY2</accession>
<dbReference type="SUPFAM" id="SSF46955">
    <property type="entry name" value="Putative DNA-binding domain"/>
    <property type="match status" value="1"/>
</dbReference>
<dbReference type="EMBL" id="CP048788">
    <property type="protein sequence ID" value="QJF51097.1"/>
    <property type="molecule type" value="Genomic_DNA"/>
</dbReference>
<gene>
    <name evidence="1" type="ORF">G3256_07955</name>
</gene>
<reference evidence="1 2" key="1">
    <citation type="submission" date="2020-02" db="EMBL/GenBank/DDBJ databases">
        <title>Genome sequence of Roseobacter ponti.</title>
        <authorList>
            <person name="Hollensteiner J."/>
            <person name="Schneider D."/>
            <person name="Poehlein A."/>
            <person name="Daniel R."/>
        </authorList>
    </citation>
    <scope>NUCLEOTIDE SEQUENCE [LARGE SCALE GENOMIC DNA]</scope>
    <source>
        <strain evidence="1 2">DSM 106830</strain>
    </source>
</reference>